<comment type="caution">
    <text evidence="10">The sequence shown here is derived from an EMBL/GenBank/DDBJ whole genome shotgun (WGS) entry which is preliminary data.</text>
</comment>
<dbReference type="InterPro" id="IPR006685">
    <property type="entry name" value="MscS_channel_2nd"/>
</dbReference>
<dbReference type="Gene3D" id="1.10.287.1260">
    <property type="match status" value="1"/>
</dbReference>
<evidence type="ECO:0008006" key="12">
    <source>
        <dbReference type="Google" id="ProtNLM"/>
    </source>
</evidence>
<dbReference type="Proteomes" id="UP000030170">
    <property type="component" value="Unassembled WGS sequence"/>
</dbReference>
<dbReference type="Gene3D" id="2.30.30.60">
    <property type="match status" value="1"/>
</dbReference>
<evidence type="ECO:0000256" key="2">
    <source>
        <dbReference type="ARBA" id="ARBA00008017"/>
    </source>
</evidence>
<organism evidence="10 11">
    <name type="scientific">Neosynechococcus sphagnicola sy1</name>
    <dbReference type="NCBI Taxonomy" id="1497020"/>
    <lineage>
        <taxon>Bacteria</taxon>
        <taxon>Bacillati</taxon>
        <taxon>Cyanobacteriota</taxon>
        <taxon>Cyanophyceae</taxon>
        <taxon>Neosynechococcales</taxon>
        <taxon>Neosynechococcaceae</taxon>
        <taxon>Neosynechococcus</taxon>
    </lineage>
</organism>
<feature type="domain" description="Mechanosensitive ion channel MscS" evidence="8">
    <location>
        <begin position="430"/>
        <end position="494"/>
    </location>
</feature>
<evidence type="ECO:0000256" key="3">
    <source>
        <dbReference type="ARBA" id="ARBA00022475"/>
    </source>
</evidence>
<evidence type="ECO:0000259" key="9">
    <source>
        <dbReference type="Pfam" id="PF21082"/>
    </source>
</evidence>
<evidence type="ECO:0000259" key="8">
    <source>
        <dbReference type="Pfam" id="PF00924"/>
    </source>
</evidence>
<evidence type="ECO:0000313" key="10">
    <source>
        <dbReference type="EMBL" id="KGF71921.1"/>
    </source>
</evidence>
<comment type="subcellular location">
    <subcellularLocation>
        <location evidence="1">Cell membrane</location>
        <topology evidence="1">Multi-pass membrane protein</topology>
    </subcellularLocation>
</comment>
<dbReference type="PANTHER" id="PTHR30460:SF0">
    <property type="entry name" value="MODERATE CONDUCTANCE MECHANOSENSITIVE CHANNEL YBIO"/>
    <property type="match status" value="1"/>
</dbReference>
<evidence type="ECO:0000256" key="1">
    <source>
        <dbReference type="ARBA" id="ARBA00004651"/>
    </source>
</evidence>
<evidence type="ECO:0000313" key="11">
    <source>
        <dbReference type="Proteomes" id="UP000030170"/>
    </source>
</evidence>
<proteinExistence type="inferred from homology"/>
<dbReference type="OrthoDB" id="9809206at2"/>
<keyword evidence="3" id="KW-1003">Cell membrane</keyword>
<dbReference type="Pfam" id="PF00924">
    <property type="entry name" value="MS_channel_2nd"/>
    <property type="match status" value="1"/>
</dbReference>
<sequence length="609" mass="68591">MPSSRQITIRHWGRAVLRWLILGLLIWTSFGAIAPAAISQLPNLLNNSSNSSDTRQDISGQECGNLVCAMVELDGETLFTIAANRTIAKDAPTIRQRAERIQTTLKEIIATAVDETNPLNVQTLVTEVAILNGQRVILLPSQETLPSVLIMTVTDLDALYNKKNKEDLAQAWQEIIHQRLVHAIQERQSFPDKIPLAISTLILVIWLSLFLQIFQKLLKIQWQTLKQSPPQLPTPPATADLKVKHQQFLQTLRQIPWRRLHQRQPRHRWGKILRGRLVNCLSPASWQQQRVRNIQLRRYLQASQFAIWLVGAVMLLFLFPDTRAQAIQLLGTPFQLLLSWILVNLAVIMSRQVFNFWLLRWAENEILNPEQYQRYAQRIPTYSAVFKGLSTLGGYIAMLALALDALDVPIAPVLAGAGLIGFAATFAAQNSIKDVISGCMILAADLYAVGDSVMIQNMEGQVEKLTLFLTQIRNPDGELISIPNGTITLVCNRSKDWSRVNFSIEIAYNADVDQAIRVIQQVAEQMQQEPEWQSLILEPAEVLGVDSVSHTGLVIRVWIKTQPLKQWLVGREFRYRIKLAFDQAGIDIGAPQQVWRGHSPPSATPSTPS</sequence>
<evidence type="ECO:0000256" key="6">
    <source>
        <dbReference type="ARBA" id="ARBA00023136"/>
    </source>
</evidence>
<accession>A0A098TIR0</accession>
<dbReference type="InterPro" id="IPR010920">
    <property type="entry name" value="LSM_dom_sf"/>
</dbReference>
<dbReference type="InterPro" id="IPR023408">
    <property type="entry name" value="MscS_beta-dom_sf"/>
</dbReference>
<dbReference type="InterPro" id="IPR011014">
    <property type="entry name" value="MscS_channel_TM-2"/>
</dbReference>
<dbReference type="PANTHER" id="PTHR30460">
    <property type="entry name" value="MODERATE CONDUCTANCE MECHANOSENSITIVE CHANNEL YBIO"/>
    <property type="match status" value="1"/>
</dbReference>
<evidence type="ECO:0000256" key="7">
    <source>
        <dbReference type="SAM" id="Phobius"/>
    </source>
</evidence>
<feature type="transmembrane region" description="Helical" evidence="7">
    <location>
        <begin position="379"/>
        <end position="403"/>
    </location>
</feature>
<dbReference type="SUPFAM" id="SSF50182">
    <property type="entry name" value="Sm-like ribonucleoproteins"/>
    <property type="match status" value="1"/>
</dbReference>
<keyword evidence="5 7" id="KW-1133">Transmembrane helix</keyword>
<name>A0A098TIR0_9CYAN</name>
<feature type="transmembrane region" description="Helical" evidence="7">
    <location>
        <begin position="339"/>
        <end position="358"/>
    </location>
</feature>
<dbReference type="RefSeq" id="WP_036535373.1">
    <property type="nucleotide sequence ID" value="NZ_JJML01000044.1"/>
</dbReference>
<keyword evidence="4 7" id="KW-0812">Transmembrane</keyword>
<evidence type="ECO:0000256" key="5">
    <source>
        <dbReference type="ARBA" id="ARBA00022989"/>
    </source>
</evidence>
<dbReference type="EMBL" id="JJML01000044">
    <property type="protein sequence ID" value="KGF71921.1"/>
    <property type="molecule type" value="Genomic_DNA"/>
</dbReference>
<feature type="domain" description="Mechanosensitive ion channel MscS C-terminal" evidence="9">
    <location>
        <begin position="500"/>
        <end position="588"/>
    </location>
</feature>
<reference evidence="10 11" key="1">
    <citation type="journal article" date="2014" name="Mol. Ecol.">
        <title>Evolution of Synechococcus.</title>
        <authorList>
            <person name="Dvorak P."/>
            <person name="Casamatta D."/>
            <person name="Hasler P."/>
            <person name="Poulickova A."/>
            <person name="Ondrej V."/>
            <person name="Sanges R."/>
        </authorList>
    </citation>
    <scope>NUCLEOTIDE SEQUENCE [LARGE SCALE GENOMIC DNA]</scope>
    <source>
        <strain evidence="10 11">CAUP A 1101</strain>
    </source>
</reference>
<dbReference type="GO" id="GO:0005886">
    <property type="term" value="C:plasma membrane"/>
    <property type="evidence" value="ECO:0007669"/>
    <property type="project" value="UniProtKB-SubCell"/>
</dbReference>
<evidence type="ECO:0000256" key="4">
    <source>
        <dbReference type="ARBA" id="ARBA00022692"/>
    </source>
</evidence>
<dbReference type="SUPFAM" id="SSF82689">
    <property type="entry name" value="Mechanosensitive channel protein MscS (YggB), C-terminal domain"/>
    <property type="match status" value="1"/>
</dbReference>
<dbReference type="AlphaFoldDB" id="A0A098TIR0"/>
<dbReference type="InterPro" id="IPR011066">
    <property type="entry name" value="MscS_channel_C_sf"/>
</dbReference>
<protein>
    <recommendedName>
        <fullName evidence="12">Mechanosensitive ion channel protein MscS</fullName>
    </recommendedName>
</protein>
<feature type="transmembrane region" description="Helical" evidence="7">
    <location>
        <begin position="409"/>
        <end position="428"/>
    </location>
</feature>
<dbReference type="InterPro" id="IPR049278">
    <property type="entry name" value="MS_channel_C"/>
</dbReference>
<dbReference type="SUPFAM" id="SSF82861">
    <property type="entry name" value="Mechanosensitive channel protein MscS (YggB), transmembrane region"/>
    <property type="match status" value="1"/>
</dbReference>
<dbReference type="Gene3D" id="3.30.70.100">
    <property type="match status" value="1"/>
</dbReference>
<feature type="transmembrane region" description="Helical" evidence="7">
    <location>
        <begin position="299"/>
        <end position="319"/>
    </location>
</feature>
<keyword evidence="6 7" id="KW-0472">Membrane</keyword>
<dbReference type="FunFam" id="3.30.70.100:FF:000018">
    <property type="entry name" value="MscS mechanosensitive ion channel"/>
    <property type="match status" value="1"/>
</dbReference>
<dbReference type="STRING" id="1497020.DO97_14265"/>
<dbReference type="Pfam" id="PF21082">
    <property type="entry name" value="MS_channel_3rd"/>
    <property type="match status" value="1"/>
</dbReference>
<dbReference type="InterPro" id="IPR045276">
    <property type="entry name" value="YbiO_bact"/>
</dbReference>
<dbReference type="GO" id="GO:0008381">
    <property type="term" value="F:mechanosensitive monoatomic ion channel activity"/>
    <property type="evidence" value="ECO:0007669"/>
    <property type="project" value="InterPro"/>
</dbReference>
<feature type="transmembrane region" description="Helical" evidence="7">
    <location>
        <begin position="194"/>
        <end position="214"/>
    </location>
</feature>
<gene>
    <name evidence="10" type="ORF">DO97_14265</name>
</gene>
<keyword evidence="11" id="KW-1185">Reference proteome</keyword>
<comment type="similarity">
    <text evidence="2">Belongs to the MscS (TC 1.A.23) family.</text>
</comment>